<protein>
    <submittedName>
        <fullName evidence="2">AAEL007852-PA</fullName>
    </submittedName>
</protein>
<feature type="region of interest" description="Disordered" evidence="1">
    <location>
        <begin position="76"/>
        <end position="175"/>
    </location>
</feature>
<reference evidence="2" key="2">
    <citation type="journal article" date="2007" name="Science">
        <title>Genome sequence of Aedes aegypti, a major arbovirus vector.</title>
        <authorList>
            <person name="Nene V."/>
            <person name="Wortman J.R."/>
            <person name="Lawson D."/>
            <person name="Haas B."/>
            <person name="Kodira C."/>
            <person name="Tu Z.J."/>
            <person name="Loftus B."/>
            <person name="Xi Z."/>
            <person name="Megy K."/>
            <person name="Grabherr M."/>
            <person name="Ren Q."/>
            <person name="Zdobnov E.M."/>
            <person name="Lobo N.F."/>
            <person name="Campbell K.S."/>
            <person name="Brown S.E."/>
            <person name="Bonaldo M.F."/>
            <person name="Zhu J."/>
            <person name="Sinkins S.P."/>
            <person name="Hogenkamp D.G."/>
            <person name="Amedeo P."/>
            <person name="Arensburger P."/>
            <person name="Atkinson P.W."/>
            <person name="Bidwell S."/>
            <person name="Biedler J."/>
            <person name="Birney E."/>
            <person name="Bruggner R.V."/>
            <person name="Costas J."/>
            <person name="Coy M.R."/>
            <person name="Crabtree J."/>
            <person name="Crawford M."/>
            <person name="Debruyn B."/>
            <person name="Decaprio D."/>
            <person name="Eiglmeier K."/>
            <person name="Eisenstadt E."/>
            <person name="El-Dorry H."/>
            <person name="Gelbart W.M."/>
            <person name="Gomes S.L."/>
            <person name="Hammond M."/>
            <person name="Hannick L.I."/>
            <person name="Hogan J.R."/>
            <person name="Holmes M.H."/>
            <person name="Jaffe D."/>
            <person name="Johnston J.S."/>
            <person name="Kennedy R.C."/>
            <person name="Koo H."/>
            <person name="Kravitz S."/>
            <person name="Kriventseva E.V."/>
            <person name="Kulp D."/>
            <person name="Labutti K."/>
            <person name="Lee E."/>
            <person name="Li S."/>
            <person name="Lovin D.D."/>
            <person name="Mao C."/>
            <person name="Mauceli E."/>
            <person name="Menck C.F."/>
            <person name="Miller J.R."/>
            <person name="Montgomery P."/>
            <person name="Mori A."/>
            <person name="Nascimento A.L."/>
            <person name="Naveira H.F."/>
            <person name="Nusbaum C."/>
            <person name="O'leary S."/>
            <person name="Orvis J."/>
            <person name="Pertea M."/>
            <person name="Quesneville H."/>
            <person name="Reidenbach K.R."/>
            <person name="Rogers Y.H."/>
            <person name="Roth C.W."/>
            <person name="Schneider J.R."/>
            <person name="Schatz M."/>
            <person name="Shumway M."/>
            <person name="Stanke M."/>
            <person name="Stinson E.O."/>
            <person name="Tubio J.M."/>
            <person name="Vanzee J.P."/>
            <person name="Verjovski-Almeida S."/>
            <person name="Werner D."/>
            <person name="White O."/>
            <person name="Wyder S."/>
            <person name="Zeng Q."/>
            <person name="Zhao Q."/>
            <person name="Zhao Y."/>
            <person name="Hill C.A."/>
            <person name="Raikhel A.S."/>
            <person name="Soares M.B."/>
            <person name="Knudson D.L."/>
            <person name="Lee N.H."/>
            <person name="Galagan J."/>
            <person name="Salzberg S.L."/>
            <person name="Paulsen I.T."/>
            <person name="Dimopoulos G."/>
            <person name="Collins F.H."/>
            <person name="Birren B."/>
            <person name="Fraser-Liggett C.M."/>
            <person name="Severson D.W."/>
        </authorList>
    </citation>
    <scope>NUCLEOTIDE SEQUENCE [LARGE SCALE GENOMIC DNA]</scope>
    <source>
        <strain evidence="2">Liverpool</strain>
    </source>
</reference>
<gene>
    <name evidence="2" type="ORF">AaeL_AAEL007852</name>
</gene>
<dbReference type="OMA" id="PCSHKSK"/>
<evidence type="ECO:0000313" key="3">
    <source>
        <dbReference type="Proteomes" id="UP000682892"/>
    </source>
</evidence>
<organism evidence="2 3">
    <name type="scientific">Aedes aegypti</name>
    <name type="common">Yellowfever mosquito</name>
    <name type="synonym">Culex aegypti</name>
    <dbReference type="NCBI Taxonomy" id="7159"/>
    <lineage>
        <taxon>Eukaryota</taxon>
        <taxon>Metazoa</taxon>
        <taxon>Ecdysozoa</taxon>
        <taxon>Arthropoda</taxon>
        <taxon>Hexapoda</taxon>
        <taxon>Insecta</taxon>
        <taxon>Pterygota</taxon>
        <taxon>Neoptera</taxon>
        <taxon>Endopterygota</taxon>
        <taxon>Diptera</taxon>
        <taxon>Nematocera</taxon>
        <taxon>Culicoidea</taxon>
        <taxon>Culicidae</taxon>
        <taxon>Culicinae</taxon>
        <taxon>Aedini</taxon>
        <taxon>Aedes</taxon>
        <taxon>Stegomyia</taxon>
    </lineage>
</organism>
<feature type="compositionally biased region" description="Polar residues" evidence="1">
    <location>
        <begin position="125"/>
        <end position="139"/>
    </location>
</feature>
<evidence type="ECO:0000313" key="2">
    <source>
        <dbReference type="EMBL" id="EAT40418.1"/>
    </source>
</evidence>
<dbReference type="AlphaFoldDB" id="Q170N1"/>
<reference evidence="2" key="3">
    <citation type="submission" date="2012-09" db="EMBL/GenBank/DDBJ databases">
        <authorList>
            <consortium name="VectorBase"/>
        </authorList>
    </citation>
    <scope>NUCLEOTIDE SEQUENCE</scope>
    <source>
        <strain evidence="2">Liverpool</strain>
    </source>
</reference>
<feature type="compositionally biased region" description="Low complexity" evidence="1">
    <location>
        <begin position="99"/>
        <end position="124"/>
    </location>
</feature>
<name>Q170N1_AEDAE</name>
<dbReference type="PaxDb" id="7159-AAEL007852-PA"/>
<proteinExistence type="predicted"/>
<dbReference type="Proteomes" id="UP000682892">
    <property type="component" value="Unassembled WGS sequence"/>
</dbReference>
<feature type="compositionally biased region" description="Low complexity" evidence="1">
    <location>
        <begin position="140"/>
        <end position="159"/>
    </location>
</feature>
<dbReference type="EMBL" id="CH477471">
    <property type="protein sequence ID" value="EAT40418.1"/>
    <property type="molecule type" value="Genomic_DNA"/>
</dbReference>
<dbReference type="HOGENOM" id="CLU_1066382_0_0_1"/>
<feature type="compositionally biased region" description="Polar residues" evidence="1">
    <location>
        <begin position="1"/>
        <end position="10"/>
    </location>
</feature>
<evidence type="ECO:0000256" key="1">
    <source>
        <dbReference type="SAM" id="MobiDB-lite"/>
    </source>
</evidence>
<dbReference type="VEuPathDB" id="VectorBase:AAEL028221"/>
<reference evidence="2" key="1">
    <citation type="submission" date="2005-10" db="EMBL/GenBank/DDBJ databases">
        <authorList>
            <person name="Loftus B.J."/>
            <person name="Nene V.M."/>
            <person name="Hannick L.I."/>
            <person name="Bidwell S."/>
            <person name="Haas B."/>
            <person name="Amedeo P."/>
            <person name="Orvis J."/>
            <person name="Wortman J.R."/>
            <person name="White O.R."/>
            <person name="Salzberg S."/>
            <person name="Shumway M."/>
            <person name="Koo H."/>
            <person name="Zhao Y."/>
            <person name="Holmes M."/>
            <person name="Miller J."/>
            <person name="Schatz M."/>
            <person name="Pop M."/>
            <person name="Pai G."/>
            <person name="Utterback T."/>
            <person name="Rogers Y.-H."/>
            <person name="Kravitz S."/>
            <person name="Fraser C.M."/>
        </authorList>
    </citation>
    <scope>NUCLEOTIDE SEQUENCE</scope>
    <source>
        <strain evidence="2">Liverpool</strain>
    </source>
</reference>
<feature type="region of interest" description="Disordered" evidence="1">
    <location>
        <begin position="1"/>
        <end position="38"/>
    </location>
</feature>
<sequence length="261" mass="28464">MTNAESSSRQPDYYIGPSGIPRIVGGSWRSGTDVDHQRRQRKIMNQCGSASGGSISVGTDPVKLNKCLYNLTVRNRNGSSKTESDMAIRSHPCSHKSKSSASGSDSDNNTNNSNSRGASSWSSSTVITTGLSNNRRNPVTSSTSRAGSSSIPRSTTTQWTHHHHHLGRSANQSGTVVGRSLLSDRQRRNAVTGVSDSNRLERGECGSSLMMRQCRLTVAVRRPPPTTSASADNRLNYQRKYDRSIFGYNRLDQIVLPPLQI</sequence>
<accession>Q170N1</accession>